<dbReference type="PANTHER" id="PTHR42939:SF1">
    <property type="entry name" value="ABC TRANSPORTER ATP-BINDING PROTEIN ALBC-RELATED"/>
    <property type="match status" value="1"/>
</dbReference>
<evidence type="ECO:0000259" key="4">
    <source>
        <dbReference type="PROSITE" id="PS50893"/>
    </source>
</evidence>
<reference evidence="5" key="1">
    <citation type="submission" date="2020-12" db="EMBL/GenBank/DDBJ databases">
        <title>Vagococcus allomyrinae sp. nov. and Enterococcus lavae sp. nov., isolated from the larvae of Allomyrina dichotoma.</title>
        <authorList>
            <person name="Lee S.D."/>
        </authorList>
    </citation>
    <scope>NUCLEOTIDE SEQUENCE</scope>
    <source>
        <strain evidence="5">BWB3-3</strain>
    </source>
</reference>
<dbReference type="Gene3D" id="3.40.50.300">
    <property type="entry name" value="P-loop containing nucleotide triphosphate hydrolases"/>
    <property type="match status" value="1"/>
</dbReference>
<accession>A0A940PBJ2</accession>
<keyword evidence="1" id="KW-0813">Transport</keyword>
<keyword evidence="3 5" id="KW-0067">ATP-binding</keyword>
<dbReference type="CDD" id="cd03225">
    <property type="entry name" value="ABC_cobalt_CbiO_domain1"/>
    <property type="match status" value="1"/>
</dbReference>
<dbReference type="SUPFAM" id="SSF52540">
    <property type="entry name" value="P-loop containing nucleoside triphosphate hydrolases"/>
    <property type="match status" value="1"/>
</dbReference>
<gene>
    <name evidence="5" type="ORF">I6N95_05320</name>
</gene>
<name>A0A940PBJ2_9ENTE</name>
<evidence type="ECO:0000256" key="1">
    <source>
        <dbReference type="ARBA" id="ARBA00022448"/>
    </source>
</evidence>
<dbReference type="Proteomes" id="UP000674938">
    <property type="component" value="Unassembled WGS sequence"/>
</dbReference>
<evidence type="ECO:0000256" key="3">
    <source>
        <dbReference type="ARBA" id="ARBA00022840"/>
    </source>
</evidence>
<dbReference type="RefSeq" id="WP_209525360.1">
    <property type="nucleotide sequence ID" value="NZ_JAEEGA010000002.1"/>
</dbReference>
<protein>
    <submittedName>
        <fullName evidence="5">ABC transporter ATP-binding protein</fullName>
    </submittedName>
</protein>
<dbReference type="Pfam" id="PF00005">
    <property type="entry name" value="ABC_tran"/>
    <property type="match status" value="1"/>
</dbReference>
<sequence length="283" mass="31544">MTQTKELLIALEDVSKSYQKQSVLERVDLAIYRGDAIALLGPNGCGKSTLMKIIGQLLPVTSGKVRYQTPLKLGYVAADFPDSLVTPETLFNQLMAIDLLPDSHARMTELVEKFGISQMLKTPISYLSKGSKQKINVIQALLCQPDILLLDEPLSGQDLASQADFIELMQKLNREGTTLVICCHESFLTEALAKDVYQVIDKGLRLKAHQALKTERNIYAVILTDPLGRQRDSFIEAIQGFTQMIEESETDCQLVCSIPQSQQLLALCVAHQIPVRRLTHEFI</sequence>
<dbReference type="InterPro" id="IPR015856">
    <property type="entry name" value="ABC_transpr_CbiO/EcfA_su"/>
</dbReference>
<dbReference type="SMART" id="SM00382">
    <property type="entry name" value="AAA"/>
    <property type="match status" value="1"/>
</dbReference>
<dbReference type="PANTHER" id="PTHR42939">
    <property type="entry name" value="ABC TRANSPORTER ATP-BINDING PROTEIN ALBC-RELATED"/>
    <property type="match status" value="1"/>
</dbReference>
<feature type="domain" description="ABC transporter" evidence="4">
    <location>
        <begin position="9"/>
        <end position="227"/>
    </location>
</feature>
<keyword evidence="2" id="KW-0547">Nucleotide-binding</keyword>
<dbReference type="GO" id="GO:0005524">
    <property type="term" value="F:ATP binding"/>
    <property type="evidence" value="ECO:0007669"/>
    <property type="project" value="UniProtKB-KW"/>
</dbReference>
<evidence type="ECO:0000313" key="6">
    <source>
        <dbReference type="Proteomes" id="UP000674938"/>
    </source>
</evidence>
<dbReference type="AlphaFoldDB" id="A0A940PBJ2"/>
<dbReference type="GO" id="GO:0016887">
    <property type="term" value="F:ATP hydrolysis activity"/>
    <property type="evidence" value="ECO:0007669"/>
    <property type="project" value="InterPro"/>
</dbReference>
<dbReference type="EMBL" id="JAEEGA010000002">
    <property type="protein sequence ID" value="MBP1040431.1"/>
    <property type="molecule type" value="Genomic_DNA"/>
</dbReference>
<keyword evidence="6" id="KW-1185">Reference proteome</keyword>
<comment type="caution">
    <text evidence="5">The sequence shown here is derived from an EMBL/GenBank/DDBJ whole genome shotgun (WGS) entry which is preliminary data.</text>
</comment>
<dbReference type="GO" id="GO:0016020">
    <property type="term" value="C:membrane"/>
    <property type="evidence" value="ECO:0007669"/>
    <property type="project" value="InterPro"/>
</dbReference>
<proteinExistence type="predicted"/>
<dbReference type="GO" id="GO:0022857">
    <property type="term" value="F:transmembrane transporter activity"/>
    <property type="evidence" value="ECO:0007669"/>
    <property type="project" value="UniProtKB-ARBA"/>
</dbReference>
<evidence type="ECO:0000256" key="2">
    <source>
        <dbReference type="ARBA" id="ARBA00022741"/>
    </source>
</evidence>
<dbReference type="InterPro" id="IPR003593">
    <property type="entry name" value="AAA+_ATPase"/>
</dbReference>
<evidence type="ECO:0000313" key="5">
    <source>
        <dbReference type="EMBL" id="MBP1040431.1"/>
    </source>
</evidence>
<dbReference type="InterPro" id="IPR003439">
    <property type="entry name" value="ABC_transporter-like_ATP-bd"/>
</dbReference>
<dbReference type="PROSITE" id="PS50893">
    <property type="entry name" value="ABC_TRANSPORTER_2"/>
    <property type="match status" value="1"/>
</dbReference>
<dbReference type="InterPro" id="IPR051782">
    <property type="entry name" value="ABC_Transporter_VariousFunc"/>
</dbReference>
<organism evidence="5 6">
    <name type="scientific">Vagococcus allomyrinae</name>
    <dbReference type="NCBI Taxonomy" id="2794353"/>
    <lineage>
        <taxon>Bacteria</taxon>
        <taxon>Bacillati</taxon>
        <taxon>Bacillota</taxon>
        <taxon>Bacilli</taxon>
        <taxon>Lactobacillales</taxon>
        <taxon>Enterococcaceae</taxon>
        <taxon>Vagococcus</taxon>
    </lineage>
</organism>
<dbReference type="InterPro" id="IPR027417">
    <property type="entry name" value="P-loop_NTPase"/>
</dbReference>